<evidence type="ECO:0000313" key="1">
    <source>
        <dbReference type="EMBL" id="GHF75942.1"/>
    </source>
</evidence>
<accession>A0A8J3MBD4</accession>
<dbReference type="Proteomes" id="UP000626220">
    <property type="component" value="Unassembled WGS sequence"/>
</dbReference>
<comment type="caution">
    <text evidence="1">The sequence shown here is derived from an EMBL/GenBank/DDBJ whole genome shotgun (WGS) entry which is preliminary data.</text>
</comment>
<proteinExistence type="predicted"/>
<gene>
    <name evidence="1" type="ORF">GCM10017056_52880</name>
</gene>
<sequence length="116" mass="12077">MRSVSKGRVEVGLGLGWRDAPDRCEEAAVVEPVDPFESGISGGLEAALRVLPDQCKPASMQGQNACPLFRAVTAQFGESGAADCLEADSWGEAARVISSGPKGAFAVTRQLTAVIE</sequence>
<name>A0A8J3MBD4_9RHOB</name>
<reference evidence="1" key="2">
    <citation type="submission" date="2020-09" db="EMBL/GenBank/DDBJ databases">
        <authorList>
            <person name="Sun Q."/>
            <person name="Kim S."/>
        </authorList>
    </citation>
    <scope>NUCLEOTIDE SEQUENCE</scope>
    <source>
        <strain evidence="1">KCTC 42650</strain>
    </source>
</reference>
<dbReference type="AlphaFoldDB" id="A0A8J3MBD4"/>
<evidence type="ECO:0000313" key="2">
    <source>
        <dbReference type="Proteomes" id="UP000626220"/>
    </source>
</evidence>
<protein>
    <submittedName>
        <fullName evidence="1">Uncharacterized protein</fullName>
    </submittedName>
</protein>
<keyword evidence="2" id="KW-1185">Reference proteome</keyword>
<organism evidence="1 2">
    <name type="scientific">Seohaeicola zhoushanensis</name>
    <dbReference type="NCBI Taxonomy" id="1569283"/>
    <lineage>
        <taxon>Bacteria</taxon>
        <taxon>Pseudomonadati</taxon>
        <taxon>Pseudomonadota</taxon>
        <taxon>Alphaproteobacteria</taxon>
        <taxon>Rhodobacterales</taxon>
        <taxon>Roseobacteraceae</taxon>
        <taxon>Seohaeicola</taxon>
    </lineage>
</organism>
<dbReference type="EMBL" id="BNCJ01000050">
    <property type="protein sequence ID" value="GHF75942.1"/>
    <property type="molecule type" value="Genomic_DNA"/>
</dbReference>
<reference evidence="1" key="1">
    <citation type="journal article" date="2014" name="Int. J. Syst. Evol. Microbiol.">
        <title>Complete genome sequence of Corynebacterium casei LMG S-19264T (=DSM 44701T), isolated from a smear-ripened cheese.</title>
        <authorList>
            <consortium name="US DOE Joint Genome Institute (JGI-PGF)"/>
            <person name="Walter F."/>
            <person name="Albersmeier A."/>
            <person name="Kalinowski J."/>
            <person name="Ruckert C."/>
        </authorList>
    </citation>
    <scope>NUCLEOTIDE SEQUENCE</scope>
    <source>
        <strain evidence="1">KCTC 42650</strain>
    </source>
</reference>